<dbReference type="GO" id="GO:0005634">
    <property type="term" value="C:nucleus"/>
    <property type="evidence" value="ECO:0007669"/>
    <property type="project" value="TreeGrafter"/>
</dbReference>
<dbReference type="InterPro" id="IPR050164">
    <property type="entry name" value="Peptidase_C19"/>
</dbReference>
<dbReference type="SUPFAM" id="SSF48350">
    <property type="entry name" value="GTPase activation domain, GAP"/>
    <property type="match status" value="1"/>
</dbReference>
<dbReference type="PANTHER" id="PTHR24006:SF702">
    <property type="entry name" value="UBIQUITIN CARBOXYL-TERMINAL HYDROLASE 47"/>
    <property type="match status" value="1"/>
</dbReference>
<dbReference type="STRING" id="361077.A0A151Z2T6"/>
<feature type="compositionally biased region" description="Low complexity" evidence="1">
    <location>
        <begin position="1275"/>
        <end position="1285"/>
    </location>
</feature>
<evidence type="ECO:0000313" key="5">
    <source>
        <dbReference type="Proteomes" id="UP000076078"/>
    </source>
</evidence>
<feature type="domain" description="USP" evidence="2">
    <location>
        <begin position="312"/>
        <end position="675"/>
    </location>
</feature>
<feature type="region of interest" description="Disordered" evidence="1">
    <location>
        <begin position="104"/>
        <end position="151"/>
    </location>
</feature>
<dbReference type="GO" id="GO:0016579">
    <property type="term" value="P:protein deubiquitination"/>
    <property type="evidence" value="ECO:0007669"/>
    <property type="project" value="InterPro"/>
</dbReference>
<feature type="region of interest" description="Disordered" evidence="1">
    <location>
        <begin position="1618"/>
        <end position="1668"/>
    </location>
</feature>
<dbReference type="InterPro" id="IPR001394">
    <property type="entry name" value="Peptidase_C19_UCH"/>
</dbReference>
<dbReference type="InterPro" id="IPR038765">
    <property type="entry name" value="Papain-like_cys_pep_sf"/>
</dbReference>
<feature type="compositionally biased region" description="Polar residues" evidence="1">
    <location>
        <begin position="138"/>
        <end position="151"/>
    </location>
</feature>
<dbReference type="SUPFAM" id="SSF54001">
    <property type="entry name" value="Cysteine proteinases"/>
    <property type="match status" value="1"/>
</dbReference>
<feature type="compositionally biased region" description="Low complexity" evidence="1">
    <location>
        <begin position="17"/>
        <end position="28"/>
    </location>
</feature>
<feature type="compositionally biased region" description="Polar residues" evidence="1">
    <location>
        <begin position="603"/>
        <end position="618"/>
    </location>
</feature>
<keyword evidence="5" id="KW-1185">Reference proteome</keyword>
<dbReference type="InterPro" id="IPR008936">
    <property type="entry name" value="Rho_GTPase_activation_prot"/>
</dbReference>
<dbReference type="OrthoDB" id="19290at2759"/>
<feature type="domain" description="Rho-GAP" evidence="3">
    <location>
        <begin position="1391"/>
        <end position="1571"/>
    </location>
</feature>
<dbReference type="EMBL" id="LODT01000051">
    <property type="protein sequence ID" value="KYQ88273.1"/>
    <property type="molecule type" value="Genomic_DNA"/>
</dbReference>
<sequence length="1742" mass="199145">MFGNLYGDEDDVNHGGSNSTTTNYNSNTAKKQYMRKPTEKRSPYGFVGLLNQGATCYLNSLIQLLYMTPELKNELYTLTLEDFGLEPEKQPENKVDIEEISLEQVKDKQDVNSSNNSNSGGGGGVTTTTTTTTTTSVERPTNRSLIPTSGINHNKRIQQQQQQEEEFDYSILESDYFQNLLNFGFEEHKLIEGLKKFPHEHQQERLVDWILSWEDRVMMQHVSEENDAAAIPLINNGMGPMTREQYESLASLTESDIYNRIPEESNSSKSENFDAFFSNFSNEDNSSKAIVLYDENQNNLLTPLLTPSLDSIEINNTTTTSNNNNSSVIDLVNPTTQKKANKKKGRRISYELQRLFSLLQSGNVFAISTEDLTKSFGWTDNQSLYQHDIHELNRILFDAIEHSIKNTKIEDIFNQLYKGSNIIRIVCQECKTVRDREEFYLDMPVSVKGSQSVEESLSAFVTPEMLDGKNQYFCETCQKKVNASYGQRIGKLPPILHMHLNRFDYDAQKGKRVKLHNRFEFSNSINMTPYTADYNTYELKLADYKSLNPDATSEDLEKFKTANKPKDKIYDLFAVLIHSGGAFGGHYHSYIKDLLTVGKHENSSVQSHTDNQTSTKDVTSVFDDEKDEKSSFNRDQFSSWFDFNDSQVTPIKDRAIINQFGGKSECAYMLIYRDRENNNPELLKPVDIPKHFDKEIHQFNTNLENQRYTYEKTINSMFLQPRFLEDFVIRDGYLYENPKELDAIQQLETDHLQLQIDVSSTVDDLYVELDRKYPEQVSKLGGPGNYVIQEITVKNGQVTNIQPAIQPNSQLNIKKCGLREGSQFIIWRGEEYAGLPAKPLQYQIKFYQGTSGNTKIFPLAIGKDKKFSDLLQQVSGLLEIPVDKLLIYSQSNSSLILMEDDIDTSISNRIYQAQTLLVEEKVEGQCLILTDHELNKNKIQLFVKDKFHDFTTQKEYGRVLIDPKSSVYQLKGVILDELFTQLEKTEWIEKTIIRKTATGGFEGTACSDDSMNLKDLNINDSSLIIFEKGTPTKSQVIVRYQLYIDKQCMDVEPHQLSIPKASTFLQLKKKMLESLNINTEYSGRYVLRACDIFEKPTHIIGDEDQTIEESGLSQSDLLVIEEGVLPTKDQIPLFIRIYHASQEPILLQFPSSPVLHLNPTYIPPIPDLYQLHNIGQLMVDRKQNLLAFKLQILKWDKFINQQVVPFNPQQQDIRLWLDEKLLSLSNKPLSKLHIQPEATITVEVFKHLANNTTEQQSTTSDTTSTTTEEVSDNQSSSTSTSTSKSGNLPPLLLYVHKRKPQEQCFEHPPKQVIFNGKLISELVTLVSKEFDIEEQYVRLFKFSPNQKINPWRTVEEKSQQQMKQEQYGLSGNSSTIADSSPAAESGFIYGISLETLMDRQKLDAPTAGLPLILTQFVQQMVLLNAMEFVDLFSDKMELQWLELEKVQIDQNPMEMTKINNLDLLAMLFKEWLKDLPVPMIPDRIWPDLVVSIEDIEDPWDTCQKQMTAINSCVLNFIFDFLVEFLHPDNDKQSQREIRQMTIDLAPALLQTNDRRYFYIIESLLSHKLKGIQQFENDADVFLGKNNSKSNSSIEKSKIQIKIDDGDVNSSSSLKIIDDYENGSTTSSTTTTTTTTNTGSVPPPPPPMMSKKKGTKNENQGQKVTNELRGKPYLLKDGDIISFLDSRDDPENNDKFAMTTAKFDNFSTRYSKVSNGEKYTLGGVSRSYKPKEVDLKIELDDYE</sequence>
<gene>
    <name evidence="4" type="ORF">DLAC_10964</name>
</gene>
<dbReference type="PROSITE" id="PS50235">
    <property type="entry name" value="USP_3"/>
    <property type="match status" value="1"/>
</dbReference>
<dbReference type="PROSITE" id="PS00972">
    <property type="entry name" value="USP_1"/>
    <property type="match status" value="1"/>
</dbReference>
<dbReference type="InterPro" id="IPR028889">
    <property type="entry name" value="USP"/>
</dbReference>
<proteinExistence type="predicted"/>
<feature type="compositionally biased region" description="Low complexity" evidence="1">
    <location>
        <begin position="1623"/>
        <end position="1639"/>
    </location>
</feature>
<dbReference type="PANTHER" id="PTHR24006">
    <property type="entry name" value="UBIQUITIN CARBOXYL-TERMINAL HYDROLASE"/>
    <property type="match status" value="1"/>
</dbReference>
<accession>A0A151Z2T6</accession>
<comment type="caution">
    <text evidence="4">The sequence shown here is derived from an EMBL/GenBank/DDBJ whole genome shotgun (WGS) entry which is preliminary data.</text>
</comment>
<reference evidence="4 5" key="1">
    <citation type="submission" date="2015-12" db="EMBL/GenBank/DDBJ databases">
        <title>Dictyostelia acquired genes for synthesis and detection of signals that induce cell-type specialization by lateral gene transfer from prokaryotes.</title>
        <authorList>
            <person name="Gloeckner G."/>
            <person name="Schaap P."/>
        </authorList>
    </citation>
    <scope>NUCLEOTIDE SEQUENCE [LARGE SCALE GENOMIC DNA]</scope>
    <source>
        <strain evidence="4 5">TK</strain>
    </source>
</reference>
<feature type="compositionally biased region" description="Low complexity" evidence="1">
    <location>
        <begin position="1252"/>
        <end position="1268"/>
    </location>
</feature>
<dbReference type="PROSITE" id="PS50238">
    <property type="entry name" value="RHOGAP"/>
    <property type="match status" value="1"/>
</dbReference>
<feature type="region of interest" description="Disordered" evidence="1">
    <location>
        <begin position="1252"/>
        <end position="1285"/>
    </location>
</feature>
<organism evidence="4 5">
    <name type="scientific">Tieghemostelium lacteum</name>
    <name type="common">Slime mold</name>
    <name type="synonym">Dictyostelium lacteum</name>
    <dbReference type="NCBI Taxonomy" id="361077"/>
    <lineage>
        <taxon>Eukaryota</taxon>
        <taxon>Amoebozoa</taxon>
        <taxon>Evosea</taxon>
        <taxon>Eumycetozoa</taxon>
        <taxon>Dictyostelia</taxon>
        <taxon>Dictyosteliales</taxon>
        <taxon>Raperosteliaceae</taxon>
        <taxon>Tieghemostelium</taxon>
    </lineage>
</organism>
<feature type="compositionally biased region" description="Low complexity" evidence="1">
    <location>
        <begin position="126"/>
        <end position="137"/>
    </location>
</feature>
<evidence type="ECO:0000259" key="3">
    <source>
        <dbReference type="PROSITE" id="PS50238"/>
    </source>
</evidence>
<dbReference type="Gene3D" id="1.10.555.10">
    <property type="entry name" value="Rho GTPase activation protein"/>
    <property type="match status" value="1"/>
</dbReference>
<feature type="region of interest" description="Disordered" evidence="1">
    <location>
        <begin position="1"/>
        <end position="37"/>
    </location>
</feature>
<dbReference type="GO" id="GO:0007165">
    <property type="term" value="P:signal transduction"/>
    <property type="evidence" value="ECO:0007669"/>
    <property type="project" value="InterPro"/>
</dbReference>
<feature type="region of interest" description="Disordered" evidence="1">
    <location>
        <begin position="602"/>
        <end position="627"/>
    </location>
</feature>
<dbReference type="PROSITE" id="PS00973">
    <property type="entry name" value="USP_2"/>
    <property type="match status" value="1"/>
</dbReference>
<evidence type="ECO:0000259" key="2">
    <source>
        <dbReference type="PROSITE" id="PS50235"/>
    </source>
</evidence>
<evidence type="ECO:0000313" key="4">
    <source>
        <dbReference type="EMBL" id="KYQ88273.1"/>
    </source>
</evidence>
<protein>
    <submittedName>
        <fullName evidence="4">Peptidase C19 family protein</fullName>
    </submittedName>
</protein>
<dbReference type="Gene3D" id="3.90.70.10">
    <property type="entry name" value="Cysteine proteinases"/>
    <property type="match status" value="2"/>
</dbReference>
<evidence type="ECO:0000256" key="1">
    <source>
        <dbReference type="SAM" id="MobiDB-lite"/>
    </source>
</evidence>
<dbReference type="InterPro" id="IPR018200">
    <property type="entry name" value="USP_CS"/>
</dbReference>
<dbReference type="InterPro" id="IPR000198">
    <property type="entry name" value="RhoGAP_dom"/>
</dbReference>
<dbReference type="OMA" id="YHSYIKD"/>
<name>A0A151Z2T6_TIELA</name>
<dbReference type="GO" id="GO:0005829">
    <property type="term" value="C:cytosol"/>
    <property type="evidence" value="ECO:0007669"/>
    <property type="project" value="TreeGrafter"/>
</dbReference>
<dbReference type="GO" id="GO:0004843">
    <property type="term" value="F:cysteine-type deubiquitinase activity"/>
    <property type="evidence" value="ECO:0007669"/>
    <property type="project" value="InterPro"/>
</dbReference>
<dbReference type="Proteomes" id="UP000076078">
    <property type="component" value="Unassembled WGS sequence"/>
</dbReference>
<dbReference type="InParanoid" id="A0A151Z2T6"/>
<dbReference type="Pfam" id="PF00443">
    <property type="entry name" value="UCH"/>
    <property type="match status" value="2"/>
</dbReference>